<dbReference type="RefSeq" id="XP_060378306.1">
    <property type="nucleotide sequence ID" value="XM_060526977.1"/>
</dbReference>
<comment type="caution">
    <text evidence="2">The sequence shown here is derived from an EMBL/GenBank/DDBJ whole genome shotgun (WGS) entry which is preliminary data.</text>
</comment>
<gene>
    <name evidence="2" type="ORF">CTAM01_10965</name>
</gene>
<dbReference type="EMBL" id="MLFU01000055">
    <property type="protein sequence ID" value="KAK1489749.1"/>
    <property type="molecule type" value="Genomic_DNA"/>
</dbReference>
<name>A0ABQ9QYQ2_9PEZI</name>
<accession>A0ABQ9QYQ2</accession>
<evidence type="ECO:0000313" key="2">
    <source>
        <dbReference type="EMBL" id="KAK1489749.1"/>
    </source>
</evidence>
<dbReference type="GeneID" id="85411215"/>
<protein>
    <submittedName>
        <fullName evidence="2">Uncharacterized protein</fullName>
    </submittedName>
</protein>
<evidence type="ECO:0000313" key="3">
    <source>
        <dbReference type="Proteomes" id="UP001227543"/>
    </source>
</evidence>
<feature type="region of interest" description="Disordered" evidence="1">
    <location>
        <begin position="57"/>
        <end position="84"/>
    </location>
</feature>
<proteinExistence type="predicted"/>
<organism evidence="2 3">
    <name type="scientific">Colletotrichum tamarilloi</name>
    <dbReference type="NCBI Taxonomy" id="1209934"/>
    <lineage>
        <taxon>Eukaryota</taxon>
        <taxon>Fungi</taxon>
        <taxon>Dikarya</taxon>
        <taxon>Ascomycota</taxon>
        <taxon>Pezizomycotina</taxon>
        <taxon>Sordariomycetes</taxon>
        <taxon>Hypocreomycetidae</taxon>
        <taxon>Glomerellales</taxon>
        <taxon>Glomerellaceae</taxon>
        <taxon>Colletotrichum</taxon>
        <taxon>Colletotrichum acutatum species complex</taxon>
    </lineage>
</organism>
<keyword evidence="3" id="KW-1185">Reference proteome</keyword>
<reference evidence="2 3" key="1">
    <citation type="submission" date="2016-10" db="EMBL/GenBank/DDBJ databases">
        <title>The genome sequence of Colletotrichum fioriniae PJ7.</title>
        <authorList>
            <person name="Baroncelli R."/>
        </authorList>
    </citation>
    <scope>NUCLEOTIDE SEQUENCE [LARGE SCALE GENOMIC DNA]</scope>
    <source>
        <strain evidence="2 3">Tom-12</strain>
    </source>
</reference>
<sequence>MDAAYTTELTRIWYRVGGGKCPPASEFQDFKPPKLRLNSLGQLVFYSKTNRRLMRTGTGTRTETRTETRTRMKKKKRESWHASLAMTISNTRPGRMLRRTAWTNM</sequence>
<evidence type="ECO:0000256" key="1">
    <source>
        <dbReference type="SAM" id="MobiDB-lite"/>
    </source>
</evidence>
<dbReference type="Proteomes" id="UP001227543">
    <property type="component" value="Unassembled WGS sequence"/>
</dbReference>